<reference evidence="4" key="1">
    <citation type="submission" date="2015-07" db="EMBL/GenBank/DDBJ databases">
        <title>Genome Of Nitrogen-Fixing Cyanobacterium Nostoc piscinale CENA21 From Solimoes/Amazon River Floodplain Sediments And Comparative Genomics To Uncover Biosynthetic Natural Products Potential.</title>
        <authorList>
            <person name="Leao T.F."/>
            <person name="Leao P.N."/>
            <person name="Guimaraes P.I."/>
            <person name="de Melo A.G.C."/>
            <person name="Ramos R.T.J."/>
            <person name="Silva A."/>
            <person name="Fiore M.F."/>
            <person name="Schneider M.P.C."/>
        </authorList>
    </citation>
    <scope>NUCLEOTIDE SEQUENCE [LARGE SCALE GENOMIC DNA]</scope>
    <source>
        <strain evidence="4">CENA21</strain>
    </source>
</reference>
<dbReference type="KEGG" id="npz:ACX27_17040"/>
<organism evidence="3 4">
    <name type="scientific">Nostoc piscinale CENA21</name>
    <dbReference type="NCBI Taxonomy" id="224013"/>
    <lineage>
        <taxon>Bacteria</taxon>
        <taxon>Bacillati</taxon>
        <taxon>Cyanobacteriota</taxon>
        <taxon>Cyanophyceae</taxon>
        <taxon>Nostocales</taxon>
        <taxon>Nostocaceae</taxon>
        <taxon>Nostoc</taxon>
    </lineage>
</organism>
<dbReference type="AlphaFoldDB" id="A0A0M5MHD1"/>
<gene>
    <name evidence="3" type="ORF">ACX27_17040</name>
</gene>
<keyword evidence="2" id="KW-1133">Transmembrane helix</keyword>
<dbReference type="OrthoDB" id="515212at2"/>
<name>A0A0M5MHD1_9NOSO</name>
<keyword evidence="4" id="KW-1185">Reference proteome</keyword>
<reference evidence="3 4" key="2">
    <citation type="journal article" date="2016" name="Genome Announc.">
        <title>Draft Genome Sequence of the N2-Fixing Cyanobacterium Nostoc piscinale CENA21, Isolated from the Brazilian Amazon Floodplain.</title>
        <authorList>
            <person name="Leao T."/>
            <person name="Guimaraes P.I."/>
            <person name="de Melo A.G."/>
            <person name="Ramos R.T."/>
            <person name="Leao P.N."/>
            <person name="Silva A."/>
            <person name="Fiore M.F."/>
            <person name="Schneider M.P."/>
        </authorList>
    </citation>
    <scope>NUCLEOTIDE SEQUENCE [LARGE SCALE GENOMIC DNA]</scope>
    <source>
        <strain evidence="3 4">CENA21</strain>
    </source>
</reference>
<evidence type="ECO:0000313" key="3">
    <source>
        <dbReference type="EMBL" id="ALF54155.1"/>
    </source>
</evidence>
<dbReference type="EMBL" id="CP012036">
    <property type="protein sequence ID" value="ALF54155.1"/>
    <property type="molecule type" value="Genomic_DNA"/>
</dbReference>
<evidence type="ECO:0000256" key="2">
    <source>
        <dbReference type="SAM" id="Phobius"/>
    </source>
</evidence>
<evidence type="ECO:0000256" key="1">
    <source>
        <dbReference type="SAM" id="MobiDB-lite"/>
    </source>
</evidence>
<feature type="region of interest" description="Disordered" evidence="1">
    <location>
        <begin position="87"/>
        <end position="115"/>
    </location>
</feature>
<dbReference type="Proteomes" id="UP000062645">
    <property type="component" value="Chromosome"/>
</dbReference>
<dbReference type="PATRIC" id="fig|224013.5.peg.4080"/>
<feature type="transmembrane region" description="Helical" evidence="2">
    <location>
        <begin position="20"/>
        <end position="42"/>
    </location>
</feature>
<accession>A0A0M5MHD1</accession>
<evidence type="ECO:0000313" key="4">
    <source>
        <dbReference type="Proteomes" id="UP000062645"/>
    </source>
</evidence>
<dbReference type="RefSeq" id="WP_062294635.1">
    <property type="nucleotide sequence ID" value="NZ_CP012036.1"/>
</dbReference>
<keyword evidence="2" id="KW-0812">Transmembrane</keyword>
<proteinExistence type="predicted"/>
<sequence length="115" mass="12736">MTNSFDPRRNQPRQNFDQNAWRFGVQVAFSTIVLGLCIFQLVSKPSSDQNTALYWGGVTSVLAYWLPSPGQTKDDKEQMTINTRTFTATDSNGHAGNDTVLAQTNSTTITTDSKN</sequence>
<keyword evidence="2" id="KW-0472">Membrane</keyword>
<protein>
    <submittedName>
        <fullName evidence="3">Uncharacterized protein</fullName>
    </submittedName>
</protein>